<feature type="domain" description="DUF6242" evidence="2">
    <location>
        <begin position="162"/>
        <end position="457"/>
    </location>
</feature>
<dbReference type="InterPro" id="IPR058667">
    <property type="entry name" value="DUF6242_C"/>
</dbReference>
<evidence type="ECO:0000313" key="4">
    <source>
        <dbReference type="Proteomes" id="UP000190065"/>
    </source>
</evidence>
<dbReference type="PROSITE" id="PS51257">
    <property type="entry name" value="PROKAR_LIPOPROTEIN"/>
    <property type="match status" value="1"/>
</dbReference>
<dbReference type="Gene3D" id="2.130.10.10">
    <property type="entry name" value="YVTN repeat-like/Quinoprotein amine dehydrogenase"/>
    <property type="match status" value="1"/>
</dbReference>
<dbReference type="InterPro" id="IPR046209">
    <property type="entry name" value="DUF6242_N"/>
</dbReference>
<gene>
    <name evidence="3" type="ORF">SAMN02745202_00368</name>
</gene>
<dbReference type="SUPFAM" id="SSF110296">
    <property type="entry name" value="Oligoxyloglucan reducing end-specific cellobiohydrolase"/>
    <property type="match status" value="1"/>
</dbReference>
<proteinExistence type="predicted"/>
<evidence type="ECO:0000259" key="1">
    <source>
        <dbReference type="Pfam" id="PF19755"/>
    </source>
</evidence>
<dbReference type="Pfam" id="PF25852">
    <property type="entry name" value="DUF6242_C"/>
    <property type="match status" value="1"/>
</dbReference>
<reference evidence="3 4" key="1">
    <citation type="submission" date="2017-02" db="EMBL/GenBank/DDBJ databases">
        <authorList>
            <person name="Peterson S.W."/>
        </authorList>
    </citation>
    <scope>NUCLEOTIDE SEQUENCE [LARGE SCALE GENOMIC DNA]</scope>
    <source>
        <strain evidence="3 4">ATCC 43324</strain>
    </source>
</reference>
<accession>A0A1T4LBC1</accession>
<dbReference type="InterPro" id="IPR015943">
    <property type="entry name" value="WD40/YVTN_repeat-like_dom_sf"/>
</dbReference>
<dbReference type="eggNOG" id="COG4447">
    <property type="taxonomic scope" value="Bacteria"/>
</dbReference>
<evidence type="ECO:0000259" key="2">
    <source>
        <dbReference type="Pfam" id="PF25852"/>
    </source>
</evidence>
<protein>
    <recommendedName>
        <fullName evidence="5">BNR repeat-like domain-containing protein</fullName>
    </recommendedName>
</protein>
<evidence type="ECO:0000313" key="3">
    <source>
        <dbReference type="EMBL" id="SJZ52035.1"/>
    </source>
</evidence>
<dbReference type="Proteomes" id="UP000190065">
    <property type="component" value="Unassembled WGS sequence"/>
</dbReference>
<sequence length="462" mass="50479">MKQKLFLFTIYCTTLCALTSCLKSSDNDGIIYHDAAITAFSVGTLKYNRLVNDKRGNDSIAHTTLNGATYRFYIDQLRHEIYNADSLPYGVDAKKVVCSLAAKNGGMVVYQPAGSTEFKYFSTNDSIDFTQPRTFRVYSPDGSSAYNDYTIRVNVRRYPEGRFAWNATAYAASALQGLTMMKAVALNHRLFVMGFKNGQAHLYATANNQPTGWSELTMNVVMGETAVNSLTTDGQHLFTYSNGCVYRSADGQTWQLMGTPTLQQIAGYDDGKLYAVGAGALLVSADNGANWTAETLQDNSNDLPQSCLHLLSFASRVNAHVHNLVLIGNPATSVSTGAQAQLWSTTLNNAAATHAWSYYGEAKSTWQAPRLAQLQVVKIGDNLIAFGGQGLGTNTQTAFKQFYVSGDQGLTWHQNADLKKPTGFESNELAVAIALDDEQNVWLITSKTGKVWKTNTAGLRNP</sequence>
<organism evidence="3 4">
    <name type="scientific">Segatella oulorum</name>
    <dbReference type="NCBI Taxonomy" id="28136"/>
    <lineage>
        <taxon>Bacteria</taxon>
        <taxon>Pseudomonadati</taxon>
        <taxon>Bacteroidota</taxon>
        <taxon>Bacteroidia</taxon>
        <taxon>Bacteroidales</taxon>
        <taxon>Prevotellaceae</taxon>
        <taxon>Segatella</taxon>
    </lineage>
</organism>
<feature type="domain" description="DUF6242" evidence="1">
    <location>
        <begin position="40"/>
        <end position="153"/>
    </location>
</feature>
<dbReference type="RefSeq" id="WP_025069838.1">
    <property type="nucleotide sequence ID" value="NZ_FUXK01000003.1"/>
</dbReference>
<name>A0A1T4LBC1_9BACT</name>
<dbReference type="Pfam" id="PF19755">
    <property type="entry name" value="DUF6242"/>
    <property type="match status" value="1"/>
</dbReference>
<evidence type="ECO:0008006" key="5">
    <source>
        <dbReference type="Google" id="ProtNLM"/>
    </source>
</evidence>
<dbReference type="AlphaFoldDB" id="A0A1T4LBC1"/>
<dbReference type="EMBL" id="FUXK01000003">
    <property type="protein sequence ID" value="SJZ52035.1"/>
    <property type="molecule type" value="Genomic_DNA"/>
</dbReference>
<dbReference type="STRING" id="28136.SAMN02745202_00368"/>